<dbReference type="SUPFAM" id="SSF52172">
    <property type="entry name" value="CheY-like"/>
    <property type="match status" value="1"/>
</dbReference>
<dbReference type="Gene3D" id="3.30.70.270">
    <property type="match status" value="1"/>
</dbReference>
<dbReference type="eggNOG" id="COG3706">
    <property type="taxonomic scope" value="Bacteria"/>
</dbReference>
<dbReference type="GO" id="GO:0000160">
    <property type="term" value="P:phosphorelay signal transduction system"/>
    <property type="evidence" value="ECO:0007669"/>
    <property type="project" value="InterPro"/>
</dbReference>
<dbReference type="EMBL" id="CP000453">
    <property type="protein sequence ID" value="ABI56036.1"/>
    <property type="molecule type" value="Genomic_DNA"/>
</dbReference>
<feature type="domain" description="Response regulatory" evidence="3">
    <location>
        <begin position="8"/>
        <end position="124"/>
    </location>
</feature>
<reference evidence="7" key="1">
    <citation type="submission" date="2006-08" db="EMBL/GenBank/DDBJ databases">
        <title>Complete sequence of Alkalilimnicola ehrilichei MLHE-1.</title>
        <authorList>
            <person name="Copeland A."/>
            <person name="Lucas S."/>
            <person name="Lapidus A."/>
            <person name="Barry K."/>
            <person name="Detter J.C."/>
            <person name="Glavina del Rio T."/>
            <person name="Hammon N."/>
            <person name="Israni S."/>
            <person name="Dalin E."/>
            <person name="Tice H."/>
            <person name="Pitluck S."/>
            <person name="Sims D."/>
            <person name="Brettin T."/>
            <person name="Bruce D."/>
            <person name="Han C."/>
            <person name="Tapia R."/>
            <person name="Gilna P."/>
            <person name="Schmutz J."/>
            <person name="Larimer F."/>
            <person name="Land M."/>
            <person name="Hauser L."/>
            <person name="Kyrpides N."/>
            <person name="Mikhailova N."/>
            <person name="Oremland R.S."/>
            <person name="Hoeft S.E."/>
            <person name="Switzer-Blum J."/>
            <person name="Kulp T."/>
            <person name="King G."/>
            <person name="Tabita R."/>
            <person name="Witte B."/>
            <person name="Santini J.M."/>
            <person name="Basu P."/>
            <person name="Hollibaugh J.T."/>
            <person name="Xie G."/>
            <person name="Stolz J.F."/>
            <person name="Richardson P."/>
        </authorList>
    </citation>
    <scope>NUCLEOTIDE SEQUENCE [LARGE SCALE GENOMIC DNA]</scope>
    <source>
        <strain evidence="7">ATCC BAA-1101 / DSM 17681 / MLHE-1</strain>
    </source>
</reference>
<dbReference type="CDD" id="cd00156">
    <property type="entry name" value="REC"/>
    <property type="match status" value="1"/>
</dbReference>
<dbReference type="CDD" id="cd01949">
    <property type="entry name" value="GGDEF"/>
    <property type="match status" value="1"/>
</dbReference>
<protein>
    <submittedName>
        <fullName evidence="6">Response regulator receiver modulated diguanylate cyclase/phosphodiesterase with PAS/PAC sensor(S)</fullName>
    </submittedName>
</protein>
<dbReference type="InterPro" id="IPR043128">
    <property type="entry name" value="Rev_trsase/Diguanyl_cyclase"/>
</dbReference>
<feature type="domain" description="GGDEF" evidence="5">
    <location>
        <begin position="295"/>
        <end position="428"/>
    </location>
</feature>
<dbReference type="Pfam" id="PF00563">
    <property type="entry name" value="EAL"/>
    <property type="match status" value="1"/>
</dbReference>
<dbReference type="HOGENOM" id="CLU_000445_70_50_6"/>
<dbReference type="OrthoDB" id="7052318at2"/>
<keyword evidence="2" id="KW-0175">Coiled coil</keyword>
<gene>
    <name evidence="6" type="ordered locus">Mlg_0682</name>
</gene>
<proteinExistence type="predicted"/>
<dbReference type="PANTHER" id="PTHR33121:SF23">
    <property type="entry name" value="CYCLIC DI-GMP PHOSPHODIESTERASE PDEB"/>
    <property type="match status" value="1"/>
</dbReference>
<accession>Q0AAV1</accession>
<evidence type="ECO:0000256" key="2">
    <source>
        <dbReference type="SAM" id="Coils"/>
    </source>
</evidence>
<dbReference type="SMART" id="SM00052">
    <property type="entry name" value="EAL"/>
    <property type="match status" value="1"/>
</dbReference>
<organism evidence="6 7">
    <name type="scientific">Alkalilimnicola ehrlichii (strain ATCC BAA-1101 / DSM 17681 / MLHE-1)</name>
    <dbReference type="NCBI Taxonomy" id="187272"/>
    <lineage>
        <taxon>Bacteria</taxon>
        <taxon>Pseudomonadati</taxon>
        <taxon>Pseudomonadota</taxon>
        <taxon>Gammaproteobacteria</taxon>
        <taxon>Chromatiales</taxon>
        <taxon>Ectothiorhodospiraceae</taxon>
        <taxon>Alkalilimnicola</taxon>
    </lineage>
</organism>
<feature type="coiled-coil region" evidence="2">
    <location>
        <begin position="125"/>
        <end position="152"/>
    </location>
</feature>
<evidence type="ECO:0000313" key="6">
    <source>
        <dbReference type="EMBL" id="ABI56036.1"/>
    </source>
</evidence>
<evidence type="ECO:0000256" key="1">
    <source>
        <dbReference type="PROSITE-ProRule" id="PRU00169"/>
    </source>
</evidence>
<dbReference type="SMART" id="SM00091">
    <property type="entry name" value="PAS"/>
    <property type="match status" value="1"/>
</dbReference>
<dbReference type="Pfam" id="PF00990">
    <property type="entry name" value="GGDEF"/>
    <property type="match status" value="1"/>
</dbReference>
<dbReference type="GO" id="GO:0071111">
    <property type="term" value="F:cyclic-guanylate-specific phosphodiesterase activity"/>
    <property type="evidence" value="ECO:0007669"/>
    <property type="project" value="InterPro"/>
</dbReference>
<keyword evidence="7" id="KW-1185">Reference proteome</keyword>
<dbReference type="InterPro" id="IPR050706">
    <property type="entry name" value="Cyclic-di-GMP_PDE-like"/>
</dbReference>
<dbReference type="eggNOG" id="COG2204">
    <property type="taxonomic scope" value="Bacteria"/>
</dbReference>
<dbReference type="InterPro" id="IPR029787">
    <property type="entry name" value="Nucleotide_cyclase"/>
</dbReference>
<dbReference type="eggNOG" id="COG2200">
    <property type="taxonomic scope" value="Bacteria"/>
</dbReference>
<dbReference type="InterPro" id="IPR000014">
    <property type="entry name" value="PAS"/>
</dbReference>
<evidence type="ECO:0000259" key="3">
    <source>
        <dbReference type="PROSITE" id="PS50110"/>
    </source>
</evidence>
<name>Q0AAV1_ALKEH</name>
<dbReference type="InterPro" id="IPR035965">
    <property type="entry name" value="PAS-like_dom_sf"/>
</dbReference>
<evidence type="ECO:0000259" key="4">
    <source>
        <dbReference type="PROSITE" id="PS50883"/>
    </source>
</evidence>
<dbReference type="SUPFAM" id="SSF55073">
    <property type="entry name" value="Nucleotide cyclase"/>
    <property type="match status" value="1"/>
</dbReference>
<dbReference type="Gene3D" id="3.40.50.2300">
    <property type="match status" value="1"/>
</dbReference>
<dbReference type="InterPro" id="IPR001633">
    <property type="entry name" value="EAL_dom"/>
</dbReference>
<dbReference type="Proteomes" id="UP000001962">
    <property type="component" value="Chromosome"/>
</dbReference>
<comment type="caution">
    <text evidence="1">Lacks conserved residue(s) required for the propagation of feature annotation.</text>
</comment>
<dbReference type="InterPro" id="IPR035919">
    <property type="entry name" value="EAL_sf"/>
</dbReference>
<dbReference type="CDD" id="cd01948">
    <property type="entry name" value="EAL"/>
    <property type="match status" value="1"/>
</dbReference>
<dbReference type="RefSeq" id="WP_011628431.1">
    <property type="nucleotide sequence ID" value="NC_008340.1"/>
</dbReference>
<dbReference type="KEGG" id="aeh:Mlg_0682"/>
<dbReference type="PROSITE" id="PS50883">
    <property type="entry name" value="EAL"/>
    <property type="match status" value="1"/>
</dbReference>
<dbReference type="InterPro" id="IPR011006">
    <property type="entry name" value="CheY-like_superfamily"/>
</dbReference>
<dbReference type="SUPFAM" id="SSF141868">
    <property type="entry name" value="EAL domain-like"/>
    <property type="match status" value="1"/>
</dbReference>
<dbReference type="PROSITE" id="PS50110">
    <property type="entry name" value="RESPONSE_REGULATORY"/>
    <property type="match status" value="1"/>
</dbReference>
<dbReference type="InterPro" id="IPR001789">
    <property type="entry name" value="Sig_transdc_resp-reg_receiver"/>
</dbReference>
<dbReference type="SMART" id="SM00267">
    <property type="entry name" value="GGDEF"/>
    <property type="match status" value="1"/>
</dbReference>
<dbReference type="PROSITE" id="PS50887">
    <property type="entry name" value="GGDEF"/>
    <property type="match status" value="1"/>
</dbReference>
<dbReference type="AlphaFoldDB" id="Q0AAV1"/>
<dbReference type="NCBIfam" id="TIGR00254">
    <property type="entry name" value="GGDEF"/>
    <property type="match status" value="1"/>
</dbReference>
<feature type="domain" description="EAL" evidence="4">
    <location>
        <begin position="439"/>
        <end position="693"/>
    </location>
</feature>
<dbReference type="NCBIfam" id="TIGR00229">
    <property type="entry name" value="sensory_box"/>
    <property type="match status" value="1"/>
</dbReference>
<dbReference type="Gene3D" id="3.20.20.450">
    <property type="entry name" value="EAL domain"/>
    <property type="match status" value="1"/>
</dbReference>
<evidence type="ECO:0000259" key="5">
    <source>
        <dbReference type="PROSITE" id="PS50887"/>
    </source>
</evidence>
<dbReference type="SUPFAM" id="SSF55785">
    <property type="entry name" value="PYP-like sensor domain (PAS domain)"/>
    <property type="match status" value="1"/>
</dbReference>
<dbReference type="PANTHER" id="PTHR33121">
    <property type="entry name" value="CYCLIC DI-GMP PHOSPHODIESTERASE PDEF"/>
    <property type="match status" value="1"/>
</dbReference>
<dbReference type="Gene3D" id="3.30.450.20">
    <property type="entry name" value="PAS domain"/>
    <property type="match status" value="1"/>
</dbReference>
<sequence>MRQNPLVRLLITEESPNDAEIYVSVLRNSGYAVRARRIDGIDNLRETLQEKPADLMLCSLALRQVPVDTARQLIQQFGKDIPVIATCDEPSQEQRRYAMQMGAQDLVSKSDLEHLKLVIERELHHLQERRRLRRLESSVRETERRCRALLDSSRDPIAYVHEGMHIYANPAYLEKFGHDDLADIEGTPILDMVVEADQGKCKEALRRFSRGDLTRHEVTIGLLTADGPEEVTMALTPAMVEDEPCTQVLLQVSELEADLEQLNRQDTTTGLYNRSYFLDHLDSLIARNLDAGGRNSHALLYLQLEKLSHIRERMGLAAVDRVLAHVAQRISAQVGEEDIPCRLSDEEFAILLERSKIDHAMDLAETLRQDIEEQVIEVDGSTLAVTCAIGVAMVGTNADNAQAAIDMAYAASETALRAGGNQVQLHASSQEVMETQQREARLRERVRHCLEQDEFYLVFQPVIALTESHQWDELYELRIRMPDEQGREIEPLEFLPHAEQAGLLGEIDRWVTRRAVALAAERRRLGKRVCLFVKLDGATLTDPGFLDLLSEELEHHQADPATLVFQLNEPVVVTQLNQAKALQQGLDRLGCKLSLDHFGSALNPFQLLKHLHSDLVKLDDSLTADIEQTEENQRLVRQIIETAHQMGQQVVAGYLGSPAALALMWEYGADYVQGDFLQEPTREMSYDFSEMVF</sequence>
<evidence type="ECO:0000313" key="7">
    <source>
        <dbReference type="Proteomes" id="UP000001962"/>
    </source>
</evidence>
<dbReference type="InterPro" id="IPR000160">
    <property type="entry name" value="GGDEF_dom"/>
</dbReference>